<dbReference type="GeneTree" id="ENSGT00940000176275"/>
<feature type="domain" description="Myb/SANT-like DNA-binding" evidence="2">
    <location>
        <begin position="18"/>
        <end position="107"/>
    </location>
</feature>
<evidence type="ECO:0000259" key="2">
    <source>
        <dbReference type="Pfam" id="PF13837"/>
    </source>
</evidence>
<dbReference type="Gene3D" id="1.10.10.60">
    <property type="entry name" value="Homeodomain-like"/>
    <property type="match status" value="1"/>
</dbReference>
<dbReference type="PANTHER" id="PTHR47595">
    <property type="entry name" value="HEAT SHOCK 70 KDA PROTEIN 14"/>
    <property type="match status" value="1"/>
</dbReference>
<feature type="compositionally biased region" description="Polar residues" evidence="1">
    <location>
        <begin position="158"/>
        <end position="169"/>
    </location>
</feature>
<feature type="region of interest" description="Disordered" evidence="1">
    <location>
        <begin position="109"/>
        <end position="178"/>
    </location>
</feature>
<accession>A0A3Q2YRR0</accession>
<sequence>MASNNNNNTCDKNEYRGVNWGDDETSALIKIWADGTIQAQLEGSRRNKAVFQKIGEKMQSKGFHRTGDQCRQKIKGLRQEYKKITDNNKKSGRGRKTCKFYDRLNDILGHRPNLTPVDSDEGTSDTDEARPCTPAPSTSVDDLSGEESANNHDDQESSDVSFANRSTSKPGKRRKTRVDQFQKCMEETFQKFAESQKTNMKSGSGSPTGSSLCHSPPPYIYIYIFCAIVKLV</sequence>
<dbReference type="PANTHER" id="PTHR47595:SF1">
    <property type="entry name" value="MYB_SANT-LIKE DNA-BINDING DOMAIN-CONTAINING PROTEIN"/>
    <property type="match status" value="1"/>
</dbReference>
<dbReference type="Pfam" id="PF13837">
    <property type="entry name" value="Myb_DNA-bind_4"/>
    <property type="match status" value="1"/>
</dbReference>
<dbReference type="Proteomes" id="UP000264820">
    <property type="component" value="Unplaced"/>
</dbReference>
<name>A0A3Q2YRR0_HIPCM</name>
<proteinExistence type="predicted"/>
<keyword evidence="4" id="KW-1185">Reference proteome</keyword>
<dbReference type="Ensembl" id="ENSHCOT00000005871.1">
    <property type="protein sequence ID" value="ENSHCOP00000020563.1"/>
    <property type="gene ID" value="ENSHCOG00000006759.1"/>
</dbReference>
<reference evidence="3" key="2">
    <citation type="submission" date="2025-09" db="UniProtKB">
        <authorList>
            <consortium name="Ensembl"/>
        </authorList>
    </citation>
    <scope>IDENTIFICATION</scope>
</reference>
<dbReference type="InterPro" id="IPR044822">
    <property type="entry name" value="Myb_DNA-bind_4"/>
</dbReference>
<protein>
    <recommendedName>
        <fullName evidence="2">Myb/SANT-like DNA-binding domain-containing protein</fullName>
    </recommendedName>
</protein>
<dbReference type="OMA" id="SCEHAND"/>
<evidence type="ECO:0000256" key="1">
    <source>
        <dbReference type="SAM" id="MobiDB-lite"/>
    </source>
</evidence>
<evidence type="ECO:0000313" key="3">
    <source>
        <dbReference type="Ensembl" id="ENSHCOP00000020563.1"/>
    </source>
</evidence>
<organism evidence="3 4">
    <name type="scientific">Hippocampus comes</name>
    <name type="common">Tiger tail seahorse</name>
    <dbReference type="NCBI Taxonomy" id="109280"/>
    <lineage>
        <taxon>Eukaryota</taxon>
        <taxon>Metazoa</taxon>
        <taxon>Chordata</taxon>
        <taxon>Craniata</taxon>
        <taxon>Vertebrata</taxon>
        <taxon>Euteleostomi</taxon>
        <taxon>Actinopterygii</taxon>
        <taxon>Neopterygii</taxon>
        <taxon>Teleostei</taxon>
        <taxon>Neoteleostei</taxon>
        <taxon>Acanthomorphata</taxon>
        <taxon>Syngnathiaria</taxon>
        <taxon>Syngnathiformes</taxon>
        <taxon>Syngnathoidei</taxon>
        <taxon>Syngnathidae</taxon>
        <taxon>Hippocampus</taxon>
    </lineage>
</organism>
<reference evidence="3" key="1">
    <citation type="submission" date="2025-08" db="UniProtKB">
        <authorList>
            <consortium name="Ensembl"/>
        </authorList>
    </citation>
    <scope>IDENTIFICATION</scope>
</reference>
<evidence type="ECO:0000313" key="4">
    <source>
        <dbReference type="Proteomes" id="UP000264820"/>
    </source>
</evidence>
<dbReference type="AlphaFoldDB" id="A0A3Q2YRR0"/>
<dbReference type="FunFam" id="1.10.10.60:FF:000032">
    <property type="entry name" value="Zinc finger and SCAN domain-containing 20"/>
    <property type="match status" value="1"/>
</dbReference>